<dbReference type="OrthoDB" id="5321503at2"/>
<dbReference type="RefSeq" id="WP_085865237.1">
    <property type="nucleotide sequence ID" value="NZ_FWFT01000005.1"/>
</dbReference>
<evidence type="ECO:0000256" key="1">
    <source>
        <dbReference type="SAM" id="Phobius"/>
    </source>
</evidence>
<gene>
    <name evidence="2" type="ORF">PSJ8397_02842</name>
</gene>
<sequence>MKLIPSKKQWLNWSLPSKATYIGTLAGVLSLLVAVLQTGALQRGWAYLTETSPPSFSFEDANPNIVDEVTADLSEKVMFDFNDHRSITLKRVFQHMDLCWPDGYNTDIDRDYWVTSQLLVLRMMAINSVFNSDAYRIDDFDRHRNHGLEVGLVALRDLDVSQFRQAFEVFRYYRDTITLHENYEARLSQASDILIAGDPQFASFDEGTRTRFVQIKNVLGIAPYPSPCFHAALYSVSLEDWIVSFWVRRHAEGNFHLASWLLDQALAQTANRDLIAPTPITQLRARYDSAL</sequence>
<keyword evidence="1" id="KW-0472">Membrane</keyword>
<name>A0A1Y5T2C1_9RHOB</name>
<organism evidence="2 3">
    <name type="scientific">Pseudooctadecabacter jejudonensis</name>
    <dbReference type="NCBI Taxonomy" id="1391910"/>
    <lineage>
        <taxon>Bacteria</taxon>
        <taxon>Pseudomonadati</taxon>
        <taxon>Pseudomonadota</taxon>
        <taxon>Alphaproteobacteria</taxon>
        <taxon>Rhodobacterales</taxon>
        <taxon>Paracoccaceae</taxon>
        <taxon>Pseudooctadecabacter</taxon>
    </lineage>
</organism>
<evidence type="ECO:0000313" key="3">
    <source>
        <dbReference type="Proteomes" id="UP000193623"/>
    </source>
</evidence>
<dbReference type="EMBL" id="FWFT01000005">
    <property type="protein sequence ID" value="SLN54372.1"/>
    <property type="molecule type" value="Genomic_DNA"/>
</dbReference>
<reference evidence="2 3" key="1">
    <citation type="submission" date="2017-03" db="EMBL/GenBank/DDBJ databases">
        <authorList>
            <person name="Afonso C.L."/>
            <person name="Miller P.J."/>
            <person name="Scott M.A."/>
            <person name="Spackman E."/>
            <person name="Goraichik I."/>
            <person name="Dimitrov K.M."/>
            <person name="Suarez D.L."/>
            <person name="Swayne D.E."/>
        </authorList>
    </citation>
    <scope>NUCLEOTIDE SEQUENCE [LARGE SCALE GENOMIC DNA]</scope>
    <source>
        <strain evidence="2 3">CECT 8397</strain>
    </source>
</reference>
<proteinExistence type="predicted"/>
<dbReference type="AlphaFoldDB" id="A0A1Y5T2C1"/>
<evidence type="ECO:0000313" key="2">
    <source>
        <dbReference type="EMBL" id="SLN54372.1"/>
    </source>
</evidence>
<feature type="transmembrane region" description="Helical" evidence="1">
    <location>
        <begin position="20"/>
        <end position="41"/>
    </location>
</feature>
<protein>
    <submittedName>
        <fullName evidence="2">Uncharacterized protein</fullName>
    </submittedName>
</protein>
<keyword evidence="1" id="KW-1133">Transmembrane helix</keyword>
<keyword evidence="1" id="KW-0812">Transmembrane</keyword>
<keyword evidence="3" id="KW-1185">Reference proteome</keyword>
<dbReference type="Proteomes" id="UP000193623">
    <property type="component" value="Unassembled WGS sequence"/>
</dbReference>
<accession>A0A1Y5T2C1</accession>